<accession>A0A3S0I4Z0</accession>
<keyword evidence="3" id="KW-1185">Reference proteome</keyword>
<proteinExistence type="predicted"/>
<feature type="transmembrane region" description="Helical" evidence="1">
    <location>
        <begin position="108"/>
        <end position="128"/>
    </location>
</feature>
<dbReference type="Proteomes" id="UP000277766">
    <property type="component" value="Unassembled WGS sequence"/>
</dbReference>
<feature type="transmembrane region" description="Helical" evidence="1">
    <location>
        <begin position="53"/>
        <end position="74"/>
    </location>
</feature>
<evidence type="ECO:0000313" key="3">
    <source>
        <dbReference type="Proteomes" id="UP000277766"/>
    </source>
</evidence>
<dbReference type="OrthoDB" id="9933277at2"/>
<dbReference type="EMBL" id="RXPE01000010">
    <property type="protein sequence ID" value="RTR27523.1"/>
    <property type="molecule type" value="Genomic_DNA"/>
</dbReference>
<keyword evidence="1" id="KW-1133">Transmembrane helix</keyword>
<dbReference type="RefSeq" id="WP_126351967.1">
    <property type="nucleotide sequence ID" value="NZ_CP086380.1"/>
</dbReference>
<organism evidence="2 3">
    <name type="scientific">Deinococcus radiophilus</name>
    <dbReference type="NCBI Taxonomy" id="32062"/>
    <lineage>
        <taxon>Bacteria</taxon>
        <taxon>Thermotogati</taxon>
        <taxon>Deinococcota</taxon>
        <taxon>Deinococci</taxon>
        <taxon>Deinococcales</taxon>
        <taxon>Deinococcaceae</taxon>
        <taxon>Deinococcus</taxon>
    </lineage>
</organism>
<feature type="transmembrane region" description="Helical" evidence="1">
    <location>
        <begin position="86"/>
        <end position="102"/>
    </location>
</feature>
<keyword evidence="1" id="KW-0812">Transmembrane</keyword>
<evidence type="ECO:0000313" key="2">
    <source>
        <dbReference type="EMBL" id="RTR27523.1"/>
    </source>
</evidence>
<evidence type="ECO:0000256" key="1">
    <source>
        <dbReference type="SAM" id="Phobius"/>
    </source>
</evidence>
<dbReference type="AlphaFoldDB" id="A0A3S0I4Z0"/>
<sequence length="140" mass="15050">MTIPAMDVPRPLPHFSWGRVMVGTLLPLALMAAYLQLLIWFNAPANSFSLDAFSTFLPIFTMLLGVPLLALSAWTEVIQSELSDRAFWGAGIAIGALAGYVLSDMAALPAMIHVLPGGLIGVLVALTLRRMWRRAGAIAC</sequence>
<feature type="transmembrane region" description="Helical" evidence="1">
    <location>
        <begin position="20"/>
        <end position="41"/>
    </location>
</feature>
<gene>
    <name evidence="2" type="ORF">EJ104_06610</name>
</gene>
<comment type="caution">
    <text evidence="2">The sequence shown here is derived from an EMBL/GenBank/DDBJ whole genome shotgun (WGS) entry which is preliminary data.</text>
</comment>
<reference evidence="2 3" key="1">
    <citation type="submission" date="2018-12" db="EMBL/GenBank/DDBJ databases">
        <title>Deinococcus radiophilus ATCC 27603 genome sequencing and assembly.</title>
        <authorList>
            <person name="Maclea K.S."/>
            <person name="Maynard C.R."/>
        </authorList>
    </citation>
    <scope>NUCLEOTIDE SEQUENCE [LARGE SCALE GENOMIC DNA]</scope>
    <source>
        <strain evidence="2 3">ATCC 27603</strain>
    </source>
</reference>
<keyword evidence="1" id="KW-0472">Membrane</keyword>
<protein>
    <submittedName>
        <fullName evidence="2">Uncharacterized protein</fullName>
    </submittedName>
</protein>
<name>A0A3S0I4Z0_9DEIO</name>